<sequence>MGIEQIVVEQLSAGIGVELKGVDFEAMAPTRPFIDLMKRLLDEHRLVLIRGQKIQPVTAQEFTGNFGPLLDIKRQGSGALHVPEAEWIKVISNGKTADGQLLGDGNSSAQIWHTDSTPWEAPVGHIAFYCRQTVDPAPETYFMDMIKVYEALPQEMKDRIANVRVIHHWFPRQIEPEIHLNAPSQPLEDRKIGTLHPLVRRHLGTGKPILYLPTRRDSLIPGMDEAESRALLTELWDFVDTCPFKVGHAMMPDDFLIWDNSATVHSRQGWDADKVRIMWHISAEGEVPIPLHPRRTMNTIGLDADTSKEINKAMAMVDY</sequence>
<evidence type="ECO:0000313" key="7">
    <source>
        <dbReference type="EMBL" id="MDF8334920.1"/>
    </source>
</evidence>
<evidence type="ECO:0000256" key="5">
    <source>
        <dbReference type="ARBA" id="ARBA00023004"/>
    </source>
</evidence>
<dbReference type="SUPFAM" id="SSF51197">
    <property type="entry name" value="Clavaminate synthase-like"/>
    <property type="match status" value="1"/>
</dbReference>
<proteinExistence type="inferred from homology"/>
<comment type="caution">
    <text evidence="7">The sequence shown here is derived from an EMBL/GenBank/DDBJ whole genome shotgun (WGS) entry which is preliminary data.</text>
</comment>
<evidence type="ECO:0000256" key="2">
    <source>
        <dbReference type="ARBA" id="ARBA00022723"/>
    </source>
</evidence>
<keyword evidence="5" id="KW-0408">Iron</keyword>
<evidence type="ECO:0000313" key="8">
    <source>
        <dbReference type="Proteomes" id="UP001222770"/>
    </source>
</evidence>
<dbReference type="Gene3D" id="3.60.130.10">
    <property type="entry name" value="Clavaminate synthase-like"/>
    <property type="match status" value="1"/>
</dbReference>
<evidence type="ECO:0000256" key="3">
    <source>
        <dbReference type="ARBA" id="ARBA00022964"/>
    </source>
</evidence>
<dbReference type="GO" id="GO:0051213">
    <property type="term" value="F:dioxygenase activity"/>
    <property type="evidence" value="ECO:0007669"/>
    <property type="project" value="UniProtKB-KW"/>
</dbReference>
<organism evidence="7 8">
    <name type="scientific">Novosphingobium cyanobacteriorum</name>
    <dbReference type="NCBI Taxonomy" id="3024215"/>
    <lineage>
        <taxon>Bacteria</taxon>
        <taxon>Pseudomonadati</taxon>
        <taxon>Pseudomonadota</taxon>
        <taxon>Alphaproteobacteria</taxon>
        <taxon>Sphingomonadales</taxon>
        <taxon>Sphingomonadaceae</taxon>
        <taxon>Novosphingobium</taxon>
    </lineage>
</organism>
<dbReference type="InterPro" id="IPR051323">
    <property type="entry name" value="AtsK-like"/>
</dbReference>
<dbReference type="InterPro" id="IPR042098">
    <property type="entry name" value="TauD-like_sf"/>
</dbReference>
<gene>
    <name evidence="7" type="ORF">POM99_17060</name>
</gene>
<keyword evidence="4" id="KW-0560">Oxidoreductase</keyword>
<keyword evidence="8" id="KW-1185">Reference proteome</keyword>
<reference evidence="7 8" key="1">
    <citation type="submission" date="2023-03" db="EMBL/GenBank/DDBJ databases">
        <title>Novosphingobium cyanobacteriorum sp. nov., isolated from a eutrophic reservoir during the Microcystis bloom period.</title>
        <authorList>
            <person name="Kang M."/>
            <person name="Le V."/>
            <person name="Ko S.-R."/>
            <person name="Lee S.-A."/>
            <person name="Ahn C.-Y."/>
        </authorList>
    </citation>
    <scope>NUCLEOTIDE SEQUENCE [LARGE SCALE GENOMIC DNA]</scope>
    <source>
        <strain evidence="7 8">HBC54</strain>
    </source>
</reference>
<dbReference type="InterPro" id="IPR003819">
    <property type="entry name" value="TauD/TfdA-like"/>
</dbReference>
<evidence type="ECO:0000256" key="1">
    <source>
        <dbReference type="ARBA" id="ARBA00005896"/>
    </source>
</evidence>
<dbReference type="EMBL" id="JAROCY010000018">
    <property type="protein sequence ID" value="MDF8334920.1"/>
    <property type="molecule type" value="Genomic_DNA"/>
</dbReference>
<dbReference type="Pfam" id="PF02668">
    <property type="entry name" value="TauD"/>
    <property type="match status" value="1"/>
</dbReference>
<evidence type="ECO:0000259" key="6">
    <source>
        <dbReference type="Pfam" id="PF02668"/>
    </source>
</evidence>
<evidence type="ECO:0000256" key="4">
    <source>
        <dbReference type="ARBA" id="ARBA00023002"/>
    </source>
</evidence>
<keyword evidence="2" id="KW-0479">Metal-binding</keyword>
<dbReference type="Proteomes" id="UP001222770">
    <property type="component" value="Unassembled WGS sequence"/>
</dbReference>
<dbReference type="PANTHER" id="PTHR30468:SF1">
    <property type="entry name" value="ALPHA-KETOGLUTARATE-DEPENDENT SULFONATE DIOXYGENASE"/>
    <property type="match status" value="1"/>
</dbReference>
<keyword evidence="3 7" id="KW-0223">Dioxygenase</keyword>
<comment type="similarity">
    <text evidence="1">Belongs to the TfdA dioxygenase family.</text>
</comment>
<feature type="domain" description="TauD/TfdA-like" evidence="6">
    <location>
        <begin position="9"/>
        <end position="280"/>
    </location>
</feature>
<protein>
    <submittedName>
        <fullName evidence="7">TauD/TfdA family dioxygenase</fullName>
    </submittedName>
</protein>
<name>A0ABT6CP95_9SPHN</name>
<accession>A0ABT6CP95</accession>
<dbReference type="PANTHER" id="PTHR30468">
    <property type="entry name" value="ALPHA-KETOGLUTARATE-DEPENDENT SULFONATE DIOXYGENASE"/>
    <property type="match status" value="1"/>
</dbReference>
<dbReference type="RefSeq" id="WP_277279691.1">
    <property type="nucleotide sequence ID" value="NZ_JAROCY010000018.1"/>
</dbReference>